<keyword evidence="3" id="KW-1185">Reference proteome</keyword>
<dbReference type="Proteomes" id="UP000694846">
    <property type="component" value="Unplaced"/>
</dbReference>
<dbReference type="GeneID" id="112681339"/>
<gene>
    <name evidence="4" type="primary">LOC112681339</name>
    <name evidence="2" type="ORF">g.65209</name>
</gene>
<evidence type="ECO:0000313" key="4">
    <source>
        <dbReference type="RefSeq" id="XP_025407389.1"/>
    </source>
</evidence>
<sequence>MADKRGNPPPSTLTLEEIATTLERVTRAVRTTQLPQSVEEVRSMPEDVLRRDPVRDAIFQRGWDACVAAVNRTIQADRTAPPAVRGRKGPPPSKTAKPRPTTTPPTRPTQRLPIKVPPTPSNWSVAERSRVLRVKPGTPYRPTSTTAGPSPSTSRGNPGTPQERETVRPVEETKERGPSTKAQKNRERFRELLARKKARKAANTSQQHRLEKHPSLPSTSSSAPQTPPTTTALPERMEVDPPRLEEATTSESSVGSTEPSRDVIDVFLNTPFLLPETPSMDDEEDPPFFKGTPPQSPSS</sequence>
<feature type="compositionally biased region" description="Basic and acidic residues" evidence="1">
    <location>
        <begin position="162"/>
        <end position="194"/>
    </location>
</feature>
<accession>A0A2S2Q6D1</accession>
<dbReference type="EMBL" id="GGMS01004100">
    <property type="protein sequence ID" value="MBY73303.1"/>
    <property type="molecule type" value="Transcribed_RNA"/>
</dbReference>
<feature type="compositionally biased region" description="Low complexity" evidence="1">
    <location>
        <begin position="215"/>
        <end position="234"/>
    </location>
</feature>
<protein>
    <submittedName>
        <fullName evidence="4">Serine/arginine repetitive matrix protein 1-like</fullName>
    </submittedName>
</protein>
<evidence type="ECO:0000313" key="3">
    <source>
        <dbReference type="Proteomes" id="UP000694846"/>
    </source>
</evidence>
<feature type="compositionally biased region" description="Low complexity" evidence="1">
    <location>
        <begin position="142"/>
        <end position="154"/>
    </location>
</feature>
<feature type="compositionally biased region" description="Polar residues" evidence="1">
    <location>
        <begin position="247"/>
        <end position="258"/>
    </location>
</feature>
<name>A0A2S2Q6D1_9HEMI</name>
<feature type="region of interest" description="Disordered" evidence="1">
    <location>
        <begin position="74"/>
        <end position="299"/>
    </location>
</feature>
<reference evidence="2" key="1">
    <citation type="submission" date="2018-04" db="EMBL/GenBank/DDBJ databases">
        <title>Transcriptome assembly of Sipha flava.</title>
        <authorList>
            <person name="Scully E.D."/>
            <person name="Geib S.M."/>
            <person name="Palmer N.A."/>
            <person name="Koch K."/>
            <person name="Bradshaw J."/>
            <person name="Heng-Moss T."/>
            <person name="Sarath G."/>
        </authorList>
    </citation>
    <scope>NUCLEOTIDE SEQUENCE</scope>
</reference>
<organism evidence="2">
    <name type="scientific">Sipha flava</name>
    <name type="common">yellow sugarcane aphid</name>
    <dbReference type="NCBI Taxonomy" id="143950"/>
    <lineage>
        <taxon>Eukaryota</taxon>
        <taxon>Metazoa</taxon>
        <taxon>Ecdysozoa</taxon>
        <taxon>Arthropoda</taxon>
        <taxon>Hexapoda</taxon>
        <taxon>Insecta</taxon>
        <taxon>Pterygota</taxon>
        <taxon>Neoptera</taxon>
        <taxon>Paraneoptera</taxon>
        <taxon>Hemiptera</taxon>
        <taxon>Sternorrhyncha</taxon>
        <taxon>Aphidomorpha</taxon>
        <taxon>Aphidoidea</taxon>
        <taxon>Aphididae</taxon>
        <taxon>Sipha</taxon>
    </lineage>
</organism>
<evidence type="ECO:0000256" key="1">
    <source>
        <dbReference type="SAM" id="MobiDB-lite"/>
    </source>
</evidence>
<reference evidence="4" key="2">
    <citation type="submission" date="2025-04" db="UniProtKB">
        <authorList>
            <consortium name="RefSeq"/>
        </authorList>
    </citation>
    <scope>IDENTIFICATION</scope>
    <source>
        <tissue evidence="4">Whole body</tissue>
    </source>
</reference>
<proteinExistence type="predicted"/>
<dbReference type="OrthoDB" id="6630410at2759"/>
<evidence type="ECO:0000313" key="2">
    <source>
        <dbReference type="EMBL" id="MBY73303.1"/>
    </source>
</evidence>
<dbReference type="AlphaFoldDB" id="A0A2S2Q6D1"/>
<feature type="compositionally biased region" description="Basic and acidic residues" evidence="1">
    <location>
        <begin position="235"/>
        <end position="246"/>
    </location>
</feature>
<dbReference type="RefSeq" id="XP_025407389.1">
    <property type="nucleotide sequence ID" value="XM_025551604.1"/>
</dbReference>